<evidence type="ECO:0000313" key="3">
    <source>
        <dbReference type="EMBL" id="EPP19177.1"/>
    </source>
</evidence>
<evidence type="ECO:0000313" key="4">
    <source>
        <dbReference type="Proteomes" id="UP000014854"/>
    </source>
</evidence>
<dbReference type="AlphaFoldDB" id="S7HU56"/>
<evidence type="ECO:0000259" key="2">
    <source>
        <dbReference type="Pfam" id="PF09834"/>
    </source>
</evidence>
<dbReference type="Pfam" id="PF09834">
    <property type="entry name" value="DUF2061"/>
    <property type="match status" value="2"/>
</dbReference>
<feature type="domain" description="DUF2061" evidence="2">
    <location>
        <begin position="20"/>
        <end position="71"/>
    </location>
</feature>
<accession>S7HU56</accession>
<keyword evidence="1" id="KW-0812">Transmembrane</keyword>
<dbReference type="PATRIC" id="fig|1336752.4.peg.4825"/>
<organism evidence="3 4">
    <name type="scientific">Vibrio fluvialis PG41</name>
    <dbReference type="NCBI Taxonomy" id="1336752"/>
    <lineage>
        <taxon>Bacteria</taxon>
        <taxon>Pseudomonadati</taxon>
        <taxon>Pseudomonadota</taxon>
        <taxon>Gammaproteobacteria</taxon>
        <taxon>Vibrionales</taxon>
        <taxon>Vibrionaceae</taxon>
        <taxon>Vibrio</taxon>
    </lineage>
</organism>
<comment type="caution">
    <text evidence="3">The sequence shown here is derived from an EMBL/GenBank/DDBJ whole genome shotgun (WGS) entry which is preliminary data.</text>
</comment>
<feature type="domain" description="DUF2061" evidence="2">
    <location>
        <begin position="85"/>
        <end position="135"/>
    </location>
</feature>
<sequence length="148" mass="16756">MRIIINNNPIKEKRDWTITMKKTLSFAAIHFSIAFTVAYALTGDIIIGSLIAMLEPMVNTVAFYFHEKAWNQYAPLQRYASNPRLKTASFAVIHFTVAFNVAYLLTGSFLVGGVMALIEPSFNTCAYYFHEKVWQSKHAGSTPWQCAH</sequence>
<reference evidence="3 4" key="1">
    <citation type="journal article" date="2013" name="Gut Pathog.">
        <title>Evidence of a new metabolic capacity in an emerging diarrheal pathogen: lessons from the draft genomes of Vibrio fluvialis strains PG41 and I21563.</title>
        <authorList>
            <person name="Khatri I."/>
            <person name="Mahajan S."/>
            <person name="Dureja C."/>
            <person name="Subramanian S."/>
            <person name="Raychaudhuri S."/>
        </authorList>
    </citation>
    <scope>NUCLEOTIDE SEQUENCE [LARGE SCALE GENOMIC DNA]</scope>
    <source>
        <strain evidence="3 4">PG41</strain>
    </source>
</reference>
<proteinExistence type="predicted"/>
<evidence type="ECO:0000256" key="1">
    <source>
        <dbReference type="SAM" id="Phobius"/>
    </source>
</evidence>
<protein>
    <submittedName>
        <fullName evidence="3">Membrane protein</fullName>
    </submittedName>
</protein>
<dbReference type="EMBL" id="ASXS01000038">
    <property type="protein sequence ID" value="EPP19177.1"/>
    <property type="molecule type" value="Genomic_DNA"/>
</dbReference>
<gene>
    <name evidence="3" type="ORF">L910_3461</name>
</gene>
<feature type="transmembrane region" description="Helical" evidence="1">
    <location>
        <begin position="23"/>
        <end position="41"/>
    </location>
</feature>
<dbReference type="Proteomes" id="UP000014854">
    <property type="component" value="Unassembled WGS sequence"/>
</dbReference>
<keyword evidence="1" id="KW-1133">Transmembrane helix</keyword>
<dbReference type="InterPro" id="IPR018638">
    <property type="entry name" value="DUF2061_membrane"/>
</dbReference>
<name>S7HU56_VIBFL</name>
<keyword evidence="1" id="KW-0472">Membrane</keyword>